<dbReference type="InParanoid" id="A0A3N0VG86"/>
<dbReference type="EMBL" id="RJVO01000002">
    <property type="protein sequence ID" value="ROH91702.1"/>
    <property type="molecule type" value="Genomic_DNA"/>
</dbReference>
<dbReference type="Gene3D" id="3.40.720.10">
    <property type="entry name" value="Alkaline Phosphatase, subunit A"/>
    <property type="match status" value="2"/>
</dbReference>
<protein>
    <recommendedName>
        <fullName evidence="2">phospholipase C</fullName>
        <ecNumber evidence="2">3.1.4.3</ecNumber>
    </recommendedName>
</protein>
<dbReference type="InterPro" id="IPR017850">
    <property type="entry name" value="Alkaline_phosphatase_core_sf"/>
</dbReference>
<dbReference type="InterPro" id="IPR008475">
    <property type="entry name" value="PLipase_C_C"/>
</dbReference>
<feature type="domain" description="Bacterial phospholipase C C-terminal" evidence="4">
    <location>
        <begin position="636"/>
        <end position="714"/>
    </location>
</feature>
<gene>
    <name evidence="5" type="ORF">ED208_04770</name>
</gene>
<dbReference type="Pfam" id="PF04185">
    <property type="entry name" value="Phosphoesterase"/>
    <property type="match status" value="1"/>
</dbReference>
<evidence type="ECO:0000256" key="2">
    <source>
        <dbReference type="ARBA" id="ARBA00012018"/>
    </source>
</evidence>
<evidence type="ECO:0000313" key="6">
    <source>
        <dbReference type="Proteomes" id="UP000282106"/>
    </source>
</evidence>
<organism evidence="5 6">
    <name type="scientific">Stagnimonas aquatica</name>
    <dbReference type="NCBI Taxonomy" id="2689987"/>
    <lineage>
        <taxon>Bacteria</taxon>
        <taxon>Pseudomonadati</taxon>
        <taxon>Pseudomonadota</taxon>
        <taxon>Gammaproteobacteria</taxon>
        <taxon>Nevskiales</taxon>
        <taxon>Nevskiaceae</taxon>
        <taxon>Stagnimonas</taxon>
    </lineage>
</organism>
<evidence type="ECO:0000256" key="1">
    <source>
        <dbReference type="ARBA" id="ARBA00009717"/>
    </source>
</evidence>
<dbReference type="GO" id="GO:0016042">
    <property type="term" value="P:lipid catabolic process"/>
    <property type="evidence" value="ECO:0007669"/>
    <property type="project" value="InterPro"/>
</dbReference>
<comment type="similarity">
    <text evidence="1">Belongs to the bacterial phospholipase C family.</text>
</comment>
<dbReference type="InterPro" id="IPR007312">
    <property type="entry name" value="Phosphoesterase"/>
</dbReference>
<evidence type="ECO:0000256" key="3">
    <source>
        <dbReference type="ARBA" id="ARBA00022801"/>
    </source>
</evidence>
<evidence type="ECO:0000259" key="4">
    <source>
        <dbReference type="Pfam" id="PF05506"/>
    </source>
</evidence>
<reference evidence="5 6" key="1">
    <citation type="submission" date="2018-10" db="EMBL/GenBank/DDBJ databases">
        <authorList>
            <person name="Chen W.-M."/>
        </authorList>
    </citation>
    <scope>NUCLEOTIDE SEQUENCE [LARGE SCALE GENOMIC DNA]</scope>
    <source>
        <strain evidence="5 6">THS-13</strain>
    </source>
</reference>
<dbReference type="PROSITE" id="PS51318">
    <property type="entry name" value="TAT"/>
    <property type="match status" value="1"/>
</dbReference>
<evidence type="ECO:0000313" key="5">
    <source>
        <dbReference type="EMBL" id="ROH91702.1"/>
    </source>
</evidence>
<sequence>MSTLDRRDFLRAGLYGAGLGLLPPSIARALSIPAKVVNRDITDVQHVVILMQENRSFDHYFGLLQGVRGFGDRFMLPRYNGESMLVQRNASRTVLPYYLDSREGNGLVVGTPHSWGDAHDAWDHGRMTHWPVAKNDVSMGYLKPEDLDYHTALANSFTLCDHYHCALPGGTNSNRIHLWTGTNRGTTARSEGAEMCVVNNDGWDTLNGTPLENSLTWTTYPERLQAAGVSWKVYQFLPDNFTDNPLSGFKAYRDAYGRINNGNLASYSDAATLPPVDYVEALHDNPDSPLYEPLYKGIGKTEPGYLVDPLINFRLAALTGTLPQVSWLVPPKNFTEHPGGGPPSLGACYISQVLDALTANPDTWAKTVFLINYDENDGNFDHLPPPCPPSPLPDGGYAGKSTVDTSRDYMNVPNATNLEPGDGQPYGPGPRVPMLVISPFSRGGYVNSQVHDHTSVIRFLEQRFGVMEPNISPWRRAVMGDLSSAFDFANPNDDRSFVRELPSTNLLGAVLQYAQQSSQAYVEPPAEDAQSLPVQAPGSRPARALPYRLEVRAQAAADGLELQFENHGEAGAVFQVYDRYRLSDIPRRYTVEAGKTLADHWTAFDATTGLYDLWVLGANGFHRLFRGSADSAAVEIHTQFEPATRTLRLSLRNSGSTPADCVITAAAHRNDGPWPLRLAPGASEEKIFELDASEGWYDFTVRGPGGLLRRLAGHLENGSASTSDPEMGAPQAVAAFSFADRLEALPGEAVESAQAVLGGYSGYLPIQAGPGTEFSLDGGPWVADAPPVCAGQSLRLRHRAASTLATEALSRIRVGALDVGFRSKTVAQLPSPDPAPGLGHEGRYGGALGEAALAALGAAALARRALDESPCEETAPPANH</sequence>
<keyword evidence="3" id="KW-0378">Hydrolase</keyword>
<dbReference type="PANTHER" id="PTHR31956">
    <property type="entry name" value="NON-SPECIFIC PHOSPHOLIPASE C4-RELATED"/>
    <property type="match status" value="1"/>
</dbReference>
<dbReference type="InterPro" id="IPR017767">
    <property type="entry name" value="PC-PLC"/>
</dbReference>
<dbReference type="EC" id="3.1.4.3" evidence="2"/>
<dbReference type="InterPro" id="IPR006311">
    <property type="entry name" value="TAT_signal"/>
</dbReference>
<dbReference type="GO" id="GO:0034480">
    <property type="term" value="F:phosphatidylcholine phospholipase C activity"/>
    <property type="evidence" value="ECO:0007669"/>
    <property type="project" value="UniProtKB-EC"/>
</dbReference>
<comment type="caution">
    <text evidence="5">The sequence shown here is derived from an EMBL/GenBank/DDBJ whole genome shotgun (WGS) entry which is preliminary data.</text>
</comment>
<keyword evidence="6" id="KW-1185">Reference proteome</keyword>
<dbReference type="PANTHER" id="PTHR31956:SF36">
    <property type="entry name" value="NON-HEMOLYTIC PHOSPHOLIPASE C"/>
    <property type="match status" value="1"/>
</dbReference>
<accession>A0A3N0VG86</accession>
<dbReference type="Pfam" id="PF05506">
    <property type="entry name" value="PLipase_C_C"/>
    <property type="match status" value="2"/>
</dbReference>
<dbReference type="RefSeq" id="WP_123210746.1">
    <property type="nucleotide sequence ID" value="NZ_RJVO01000002.1"/>
</dbReference>
<dbReference type="AlphaFoldDB" id="A0A3N0VG86"/>
<dbReference type="NCBIfam" id="TIGR03396">
    <property type="entry name" value="PC_PLC"/>
    <property type="match status" value="1"/>
</dbReference>
<proteinExistence type="inferred from homology"/>
<dbReference type="Proteomes" id="UP000282106">
    <property type="component" value="Unassembled WGS sequence"/>
</dbReference>
<name>A0A3N0VG86_9GAMM</name>
<feature type="domain" description="Bacterial phospholipase C C-terminal" evidence="4">
    <location>
        <begin position="541"/>
        <end position="627"/>
    </location>
</feature>